<dbReference type="InterPro" id="IPR000620">
    <property type="entry name" value="EamA_dom"/>
</dbReference>
<dbReference type="PANTHER" id="PTHR22911:SF135">
    <property type="entry name" value="BLR4310 PROTEIN"/>
    <property type="match status" value="1"/>
</dbReference>
<dbReference type="EMBL" id="QGTR01000001">
    <property type="protein sequence ID" value="PWW03405.1"/>
    <property type="molecule type" value="Genomic_DNA"/>
</dbReference>
<dbReference type="AlphaFoldDB" id="A0A317PRP0"/>
<protein>
    <submittedName>
        <fullName evidence="3">EamA-like transporter family protein</fullName>
    </submittedName>
</protein>
<keyword evidence="1" id="KW-0812">Transmembrane</keyword>
<feature type="transmembrane region" description="Helical" evidence="1">
    <location>
        <begin position="103"/>
        <end position="122"/>
    </location>
</feature>
<dbReference type="PANTHER" id="PTHR22911">
    <property type="entry name" value="ACYL-MALONYL CONDENSING ENZYME-RELATED"/>
    <property type="match status" value="1"/>
</dbReference>
<dbReference type="SUPFAM" id="SSF103481">
    <property type="entry name" value="Multidrug resistance efflux transporter EmrE"/>
    <property type="match status" value="2"/>
</dbReference>
<dbReference type="GO" id="GO:0016020">
    <property type="term" value="C:membrane"/>
    <property type="evidence" value="ECO:0007669"/>
    <property type="project" value="InterPro"/>
</dbReference>
<evidence type="ECO:0000256" key="1">
    <source>
        <dbReference type="SAM" id="Phobius"/>
    </source>
</evidence>
<feature type="transmembrane region" description="Helical" evidence="1">
    <location>
        <begin position="40"/>
        <end position="64"/>
    </location>
</feature>
<feature type="transmembrane region" description="Helical" evidence="1">
    <location>
        <begin position="152"/>
        <end position="171"/>
    </location>
</feature>
<dbReference type="InterPro" id="IPR037185">
    <property type="entry name" value="EmrE-like"/>
</dbReference>
<accession>A0A317PRP0</accession>
<comment type="caution">
    <text evidence="3">The sequence shown here is derived from an EMBL/GenBank/DDBJ whole genome shotgun (WGS) entry which is preliminary data.</text>
</comment>
<feature type="transmembrane region" description="Helical" evidence="1">
    <location>
        <begin position="212"/>
        <end position="230"/>
    </location>
</feature>
<feature type="transmembrane region" description="Helical" evidence="1">
    <location>
        <begin position="16"/>
        <end position="34"/>
    </location>
</feature>
<feature type="transmembrane region" description="Helical" evidence="1">
    <location>
        <begin position="242"/>
        <end position="261"/>
    </location>
</feature>
<evidence type="ECO:0000313" key="3">
    <source>
        <dbReference type="EMBL" id="PWW03405.1"/>
    </source>
</evidence>
<dbReference type="Pfam" id="PF00892">
    <property type="entry name" value="EamA"/>
    <property type="match status" value="2"/>
</dbReference>
<dbReference type="Proteomes" id="UP000246352">
    <property type="component" value="Unassembled WGS sequence"/>
</dbReference>
<evidence type="ECO:0000313" key="4">
    <source>
        <dbReference type="Proteomes" id="UP000246352"/>
    </source>
</evidence>
<feature type="transmembrane region" description="Helical" evidence="1">
    <location>
        <begin position="76"/>
        <end position="97"/>
    </location>
</feature>
<sequence>MTHLSIDAASHRKGQLITAFGGLMLTADIPLIRLSEGDAWSVLAVRSGLTFVTAVIVWLAIRLITGRSIPILPGRAAIAVVTFYILASISFMLAVFATTTANLVFILAFTPMFAALLSWVTLGERPSTATFIAMAVMIAGVALIVADGLAAGHFLGDLTALASAFCLSCAITVSRRSRADMGFAPLFSALVPAIIGLTMAGGPSHIVVEAPWWIVLNGLVVTPLAFWCLATGPKYISGPEVAMFYLLETIFAPVWVWMIFAEEPSRNGLIGGLVMIVTLIVHSLWQLVHNRRMLRTLAPRHPV</sequence>
<organism evidence="3 4">
    <name type="scientific">Hoeflea marina</name>
    <dbReference type="NCBI Taxonomy" id="274592"/>
    <lineage>
        <taxon>Bacteria</taxon>
        <taxon>Pseudomonadati</taxon>
        <taxon>Pseudomonadota</taxon>
        <taxon>Alphaproteobacteria</taxon>
        <taxon>Hyphomicrobiales</taxon>
        <taxon>Rhizobiaceae</taxon>
        <taxon>Hoeflea</taxon>
    </lineage>
</organism>
<feature type="transmembrane region" description="Helical" evidence="1">
    <location>
        <begin position="129"/>
        <end position="146"/>
    </location>
</feature>
<feature type="transmembrane region" description="Helical" evidence="1">
    <location>
        <begin position="183"/>
        <end position="200"/>
    </location>
</feature>
<keyword evidence="4" id="KW-1185">Reference proteome</keyword>
<reference evidence="3 4" key="1">
    <citation type="submission" date="2018-05" db="EMBL/GenBank/DDBJ databases">
        <title>Genomic Encyclopedia of Type Strains, Phase IV (KMG-IV): sequencing the most valuable type-strain genomes for metagenomic binning, comparative biology and taxonomic classification.</title>
        <authorList>
            <person name="Goeker M."/>
        </authorList>
    </citation>
    <scope>NUCLEOTIDE SEQUENCE [LARGE SCALE GENOMIC DNA]</scope>
    <source>
        <strain evidence="3 4">DSM 16791</strain>
    </source>
</reference>
<dbReference type="OrthoDB" id="9810239at2"/>
<feature type="domain" description="EamA" evidence="2">
    <location>
        <begin position="47"/>
        <end position="145"/>
    </location>
</feature>
<name>A0A317PRP0_9HYPH</name>
<evidence type="ECO:0000259" key="2">
    <source>
        <dbReference type="Pfam" id="PF00892"/>
    </source>
</evidence>
<feature type="domain" description="EamA" evidence="2">
    <location>
        <begin position="155"/>
        <end position="281"/>
    </location>
</feature>
<keyword evidence="1" id="KW-1133">Transmembrane helix</keyword>
<feature type="transmembrane region" description="Helical" evidence="1">
    <location>
        <begin position="267"/>
        <end position="285"/>
    </location>
</feature>
<proteinExistence type="predicted"/>
<gene>
    <name evidence="3" type="ORF">DFR52_10185</name>
</gene>
<keyword evidence="1" id="KW-0472">Membrane</keyword>
<dbReference type="RefSeq" id="WP_110029975.1">
    <property type="nucleotide sequence ID" value="NZ_QGTR01000001.1"/>
</dbReference>